<dbReference type="SUPFAM" id="SSF52129">
    <property type="entry name" value="Caspase-like"/>
    <property type="match status" value="1"/>
</dbReference>
<keyword evidence="3" id="KW-1185">Reference proteome</keyword>
<evidence type="ECO:0000259" key="1">
    <source>
        <dbReference type="Pfam" id="PF00656"/>
    </source>
</evidence>
<dbReference type="GeneID" id="39420093"/>
<reference evidence="2 3" key="1">
    <citation type="submission" date="2019-02" db="EMBL/GenBank/DDBJ databases">
        <authorList>
            <person name="Lehtovirta-Morley E L."/>
        </authorList>
    </citation>
    <scope>NUCLEOTIDE SEQUENCE [LARGE SCALE GENOMIC DNA]</scope>
    <source>
        <strain evidence="2">NFRAN1</strain>
    </source>
</reference>
<dbReference type="Proteomes" id="UP000294299">
    <property type="component" value="Chromosome NFRAN"/>
</dbReference>
<evidence type="ECO:0000313" key="2">
    <source>
        <dbReference type="EMBL" id="VFJ12901.1"/>
    </source>
</evidence>
<dbReference type="PANTHER" id="PTHR48104">
    <property type="entry name" value="METACASPASE-4"/>
    <property type="match status" value="1"/>
</dbReference>
<dbReference type="InterPro" id="IPR011600">
    <property type="entry name" value="Pept_C14_caspase"/>
</dbReference>
<dbReference type="Pfam" id="PF00656">
    <property type="entry name" value="Peptidase_C14"/>
    <property type="match status" value="1"/>
</dbReference>
<dbReference type="RefSeq" id="WP_134482913.1">
    <property type="nucleotide sequence ID" value="NZ_LR216287.1"/>
</dbReference>
<dbReference type="KEGG" id="nfn:NFRAN_0579"/>
<dbReference type="AlphaFoldDB" id="A0A484I6U3"/>
<evidence type="ECO:0000313" key="3">
    <source>
        <dbReference type="Proteomes" id="UP000294299"/>
    </source>
</evidence>
<gene>
    <name evidence="2" type="ORF">NFRAN_0579</name>
</gene>
<dbReference type="InterPro" id="IPR029030">
    <property type="entry name" value="Caspase-like_dom_sf"/>
</dbReference>
<feature type="domain" description="Peptidase C14 caspase" evidence="1">
    <location>
        <begin position="4"/>
        <end position="266"/>
    </location>
</feature>
<proteinExistence type="predicted"/>
<sequence length="278" mass="31612">MNNRKALTIGINQYQFFPHYTLRGCINDTKNMSSVLKDYLNFKDSDITVLQDSEATKENIYKNIDSLIKKAQDGECNYIVIHLAAHGTQIPDVSLDETDDLKDEVFTTYNLNVEEGNWSLNTVIDDDDFGKKLSTIPEKCLCEVYLDTCHSGTGLRLLSLDEIPRYIPPPREINRELSSRSVENHGLADTLKEEGMPPNIVLMTGCQSDQTSADAKIENDYHGAFTWNLCNELRNSGNRLSRYELMKNIRNAMRERFRQIPQLEGVASIKDVPLGQLK</sequence>
<dbReference type="GO" id="GO:0004197">
    <property type="term" value="F:cysteine-type endopeptidase activity"/>
    <property type="evidence" value="ECO:0007669"/>
    <property type="project" value="InterPro"/>
</dbReference>
<dbReference type="Gene3D" id="3.40.50.1460">
    <property type="match status" value="1"/>
</dbReference>
<name>A0A484I6U3_9ARCH</name>
<dbReference type="InterPro" id="IPR050452">
    <property type="entry name" value="Metacaspase"/>
</dbReference>
<accession>A0A484I6U3</accession>
<protein>
    <submittedName>
        <fullName evidence="2">Caspase domain protein</fullName>
    </submittedName>
</protein>
<dbReference type="GO" id="GO:0005737">
    <property type="term" value="C:cytoplasm"/>
    <property type="evidence" value="ECO:0007669"/>
    <property type="project" value="TreeGrafter"/>
</dbReference>
<dbReference type="OrthoDB" id="68715at2157"/>
<dbReference type="EMBL" id="LR216287">
    <property type="protein sequence ID" value="VFJ12901.1"/>
    <property type="molecule type" value="Genomic_DNA"/>
</dbReference>
<organism evidence="2 3">
    <name type="scientific">Candidatus Nitrosocosmicus franklandianus</name>
    <dbReference type="NCBI Taxonomy" id="1798806"/>
    <lineage>
        <taxon>Archaea</taxon>
        <taxon>Nitrososphaerota</taxon>
        <taxon>Nitrososphaeria</taxon>
        <taxon>Nitrososphaerales</taxon>
        <taxon>Nitrososphaeraceae</taxon>
        <taxon>Candidatus Nitrosocosmicus</taxon>
    </lineage>
</organism>
<dbReference type="GO" id="GO:0006508">
    <property type="term" value="P:proteolysis"/>
    <property type="evidence" value="ECO:0007669"/>
    <property type="project" value="InterPro"/>
</dbReference>
<dbReference type="PANTHER" id="PTHR48104:SF30">
    <property type="entry name" value="METACASPASE-1"/>
    <property type="match status" value="1"/>
</dbReference>